<organism evidence="2 3">
    <name type="scientific">Thlaspi arvense</name>
    <name type="common">Field penny-cress</name>
    <dbReference type="NCBI Taxonomy" id="13288"/>
    <lineage>
        <taxon>Eukaryota</taxon>
        <taxon>Viridiplantae</taxon>
        <taxon>Streptophyta</taxon>
        <taxon>Embryophyta</taxon>
        <taxon>Tracheophyta</taxon>
        <taxon>Spermatophyta</taxon>
        <taxon>Magnoliopsida</taxon>
        <taxon>eudicotyledons</taxon>
        <taxon>Gunneridae</taxon>
        <taxon>Pentapetalae</taxon>
        <taxon>rosids</taxon>
        <taxon>malvids</taxon>
        <taxon>Brassicales</taxon>
        <taxon>Brassicaceae</taxon>
        <taxon>Thlaspideae</taxon>
        <taxon>Thlaspi</taxon>
    </lineage>
</organism>
<evidence type="ECO:0000259" key="1">
    <source>
        <dbReference type="Pfam" id="PF01936"/>
    </source>
</evidence>
<evidence type="ECO:0000313" key="2">
    <source>
        <dbReference type="EMBL" id="CAH2063146.1"/>
    </source>
</evidence>
<keyword evidence="3" id="KW-1185">Reference proteome</keyword>
<dbReference type="InterPro" id="IPR024768">
    <property type="entry name" value="Marf1"/>
</dbReference>
<name>A0AAU9SDQ7_THLAR</name>
<feature type="domain" description="NYN" evidence="1">
    <location>
        <begin position="19"/>
        <end position="137"/>
    </location>
</feature>
<dbReference type="Pfam" id="PF01936">
    <property type="entry name" value="NYN"/>
    <property type="match status" value="1"/>
</dbReference>
<dbReference type="GO" id="GO:0010468">
    <property type="term" value="P:regulation of gene expression"/>
    <property type="evidence" value="ECO:0007669"/>
    <property type="project" value="InterPro"/>
</dbReference>
<reference evidence="2 3" key="1">
    <citation type="submission" date="2022-03" db="EMBL/GenBank/DDBJ databases">
        <authorList>
            <person name="Nunn A."/>
            <person name="Chopra R."/>
            <person name="Nunn A."/>
            <person name="Contreras Garrido A."/>
        </authorList>
    </citation>
    <scope>NUCLEOTIDE SEQUENCE [LARGE SCALE GENOMIC DNA]</scope>
</reference>
<protein>
    <recommendedName>
        <fullName evidence="1">NYN domain-containing protein</fullName>
    </recommendedName>
</protein>
<evidence type="ECO:0000313" key="3">
    <source>
        <dbReference type="Proteomes" id="UP000836841"/>
    </source>
</evidence>
<dbReference type="PANTHER" id="PTHR14379:SF57">
    <property type="entry name" value="NYN DOMAIN-CONTAINING PROTEIN"/>
    <property type="match status" value="1"/>
</dbReference>
<dbReference type="Proteomes" id="UP000836841">
    <property type="component" value="Chromosome 5"/>
</dbReference>
<dbReference type="GO" id="GO:0005777">
    <property type="term" value="C:peroxisome"/>
    <property type="evidence" value="ECO:0007669"/>
    <property type="project" value="InterPro"/>
</dbReference>
<sequence>MSVFPGASAFPGNFATAALGVFWDIQQCEIPDGQTAAEVVERLRSNFRESGHLGPVSINAYGDMTPHDFASSGIKHNHFPAGDKYGRQTKMLEDIVAWAGENPEPSTLLLIAGDVPDELVEAVKLLKSRKNYHLLYVHPAPRPTVITLFPLPED</sequence>
<dbReference type="GO" id="GO:0004540">
    <property type="term" value="F:RNA nuclease activity"/>
    <property type="evidence" value="ECO:0007669"/>
    <property type="project" value="InterPro"/>
</dbReference>
<dbReference type="InterPro" id="IPR021139">
    <property type="entry name" value="NYN"/>
</dbReference>
<accession>A0AAU9SDQ7</accession>
<dbReference type="CDD" id="cd10910">
    <property type="entry name" value="PIN_limkain_b1_N_like"/>
    <property type="match status" value="1"/>
</dbReference>
<proteinExistence type="predicted"/>
<dbReference type="AlphaFoldDB" id="A0AAU9SDQ7"/>
<gene>
    <name evidence="2" type="ORF">TAV2_LOCUS17563</name>
</gene>
<dbReference type="PANTHER" id="PTHR14379">
    <property type="entry name" value="LIMKAIN B LKAP"/>
    <property type="match status" value="1"/>
</dbReference>
<dbReference type="EMBL" id="OU466861">
    <property type="protein sequence ID" value="CAH2063146.1"/>
    <property type="molecule type" value="Genomic_DNA"/>
</dbReference>